<dbReference type="InterPro" id="IPR029062">
    <property type="entry name" value="Class_I_gatase-like"/>
</dbReference>
<evidence type="ECO:0000259" key="11">
    <source>
        <dbReference type="Pfam" id="PF00425"/>
    </source>
</evidence>
<dbReference type="SUPFAM" id="SSF56322">
    <property type="entry name" value="ADC synthase"/>
    <property type="match status" value="1"/>
</dbReference>
<feature type="domain" description="Anthranilate synthase component I N-terminal" evidence="12">
    <location>
        <begin position="292"/>
        <end position="437"/>
    </location>
</feature>
<dbReference type="Proteomes" id="UP000708148">
    <property type="component" value="Unassembled WGS sequence"/>
</dbReference>
<dbReference type="Pfam" id="PF00425">
    <property type="entry name" value="Chorismate_bind"/>
    <property type="match status" value="1"/>
</dbReference>
<evidence type="ECO:0000256" key="7">
    <source>
        <dbReference type="ARBA" id="ARBA00022962"/>
    </source>
</evidence>
<keyword evidence="14" id="KW-1185">Reference proteome</keyword>
<comment type="pathway">
    <text evidence="2">Cofactor biosynthesis; tetrahydrofolate biosynthesis; 4-aminobenzoate from chorismate: step 1/2.</text>
</comment>
<evidence type="ECO:0000313" key="13">
    <source>
        <dbReference type="EMBL" id="CAD7697485.1"/>
    </source>
</evidence>
<dbReference type="PRINTS" id="PR00099">
    <property type="entry name" value="CPSGATASE"/>
</dbReference>
<dbReference type="InterPro" id="IPR006221">
    <property type="entry name" value="TrpG/PapA_dom"/>
</dbReference>
<dbReference type="NCBIfam" id="TIGR00553">
    <property type="entry name" value="pabB"/>
    <property type="match status" value="1"/>
</dbReference>
<comment type="catalytic activity">
    <reaction evidence="1">
        <text>chorismate + L-glutamine = 4-amino-4-deoxychorismate + L-glutamate</text>
        <dbReference type="Rhea" id="RHEA:11672"/>
        <dbReference type="ChEBI" id="CHEBI:29748"/>
        <dbReference type="ChEBI" id="CHEBI:29985"/>
        <dbReference type="ChEBI" id="CHEBI:58359"/>
        <dbReference type="ChEBI" id="CHEBI:58406"/>
        <dbReference type="EC" id="2.6.1.85"/>
    </reaction>
</comment>
<dbReference type="Gene3D" id="3.60.120.10">
    <property type="entry name" value="Anthranilate synthase"/>
    <property type="match status" value="1"/>
</dbReference>
<dbReference type="InterPro" id="IPR005802">
    <property type="entry name" value="ADC_synth_comp_1"/>
</dbReference>
<dbReference type="PANTHER" id="PTHR11236:SF18">
    <property type="entry name" value="AMINODEOXYCHORISMATE SYNTHASE"/>
    <property type="match status" value="1"/>
</dbReference>
<dbReference type="PRINTS" id="PR00096">
    <property type="entry name" value="GATASE"/>
</dbReference>
<dbReference type="GO" id="GO:0000162">
    <property type="term" value="P:L-tryptophan biosynthetic process"/>
    <property type="evidence" value="ECO:0007669"/>
    <property type="project" value="TreeGrafter"/>
</dbReference>
<dbReference type="EC" id="2.6.1.85" evidence="4"/>
<keyword evidence="6" id="KW-0289">Folate biosynthesis</keyword>
<dbReference type="OrthoDB" id="64220at2759"/>
<feature type="domain" description="Glutamine amidotransferase" evidence="10">
    <location>
        <begin position="12"/>
        <end position="168"/>
    </location>
</feature>
<evidence type="ECO:0000256" key="5">
    <source>
        <dbReference type="ARBA" id="ARBA00022679"/>
    </source>
</evidence>
<dbReference type="EMBL" id="CAJHUC010000665">
    <property type="protein sequence ID" value="CAD7697485.1"/>
    <property type="molecule type" value="Genomic_DNA"/>
</dbReference>
<dbReference type="AlphaFoldDB" id="A0A8S1IRE7"/>
<evidence type="ECO:0000259" key="10">
    <source>
        <dbReference type="Pfam" id="PF00117"/>
    </source>
</evidence>
<dbReference type="InterPro" id="IPR005801">
    <property type="entry name" value="ADC_synthase"/>
</dbReference>
<dbReference type="InterPro" id="IPR015890">
    <property type="entry name" value="Chorismate_C"/>
</dbReference>
<evidence type="ECO:0000256" key="6">
    <source>
        <dbReference type="ARBA" id="ARBA00022909"/>
    </source>
</evidence>
<evidence type="ECO:0000256" key="9">
    <source>
        <dbReference type="ARBA" id="ARBA00031904"/>
    </source>
</evidence>
<dbReference type="GO" id="GO:0046656">
    <property type="term" value="P:folic acid biosynthetic process"/>
    <property type="evidence" value="ECO:0007669"/>
    <property type="project" value="UniProtKB-KW"/>
</dbReference>
<dbReference type="NCBIfam" id="TIGR00566">
    <property type="entry name" value="trpG_papA"/>
    <property type="match status" value="1"/>
</dbReference>
<evidence type="ECO:0000256" key="3">
    <source>
        <dbReference type="ARBA" id="ARBA00005970"/>
    </source>
</evidence>
<dbReference type="GO" id="GO:0046820">
    <property type="term" value="F:4-amino-4-deoxychorismate synthase activity"/>
    <property type="evidence" value="ECO:0007669"/>
    <property type="project" value="UniProtKB-EC"/>
</dbReference>
<keyword evidence="7" id="KW-0315">Glutamine amidotransferase</keyword>
<feature type="domain" description="Glutamine amidotransferase" evidence="10">
    <location>
        <begin position="188"/>
        <end position="227"/>
    </location>
</feature>
<dbReference type="Gene3D" id="3.40.50.880">
    <property type="match status" value="1"/>
</dbReference>
<proteinExistence type="inferred from homology"/>
<comment type="similarity">
    <text evidence="3">In the C-terminal section; belongs to the anthranilate synthase component I family.</text>
</comment>
<dbReference type="CDD" id="cd01743">
    <property type="entry name" value="GATase1_Anthranilate_Synthase"/>
    <property type="match status" value="1"/>
</dbReference>
<gene>
    <name evidence="13" type="ORF">OSTQU699_LOCUS2846</name>
</gene>
<dbReference type="InterPro" id="IPR019999">
    <property type="entry name" value="Anth_synth_I-like"/>
</dbReference>
<dbReference type="PROSITE" id="PS51273">
    <property type="entry name" value="GATASE_TYPE_1"/>
    <property type="match status" value="1"/>
</dbReference>
<sequence length="787" mass="85196">MGAQEGRRVKTLIIDNYDSYTYNLFQLVGEVNGEAPTVIRNDDRTVQELRHLHSEGGFDNIVISPGPGTPYRQSDIGVCGAVFEEFADVPILGVCMGHQILAHVHGGAVVRAPEPVHGRVSEIRHSGHPLFHGIPSGQGSGFKVVRYHSLVVEEATLPFCIQAIAWTAGALKVIRPPTAQNGAPHRQLNTTDALPMAVAHRTRPHMGVQFHPESVGTAYGMQLLQNFRDITVQNVELPAVKPTVNRVGPRELELAPLSWPVDAQGWKGNLVVEWKRCAGVLQGSPEEPTELFHGLFGAANVQDTFWLDSAATDRGRFSFMGGPGGALWRRITYRLSRHTSKTGCPGNLQVMDSHGNQQSMGCDLWDYLESCLADLQIGVTDDLAHHLPFNFWGGFVGYFGYELKALSEGTLAHCSSLPDSALFFADRLVAVDHKCGDVYAIAIRREMEASAESLRWLDATKERVMEILEKGGTCHMVNGSNGPTVPAPNGGAARNPDFALVRDRATYMENINACMAALNAGESYEICLTNAYRRGQGGLDPWRLYSVLRKSNPAPYGAWLSFGDGGPQVCCSSPERFLRGDRGGVLEARPIKGTCARHADPALDRQAAQSLATSEKEQAENLMIVDLLRNDLGRVSEVGSVHVPGLMEVESYATVHQLVSTVRGIRRRGKSMVECIRAAFPGGSMTGAPKIRSMEILDELEAAPRGVYSGAIGYLSVNDTFDLNIVIRTAVVHRGAITVGAGGAIVALSDAAGEYEEMTLKARALLNAALLSERQFGAEFAGASGRV</sequence>
<protein>
    <recommendedName>
        <fullName evidence="4">aminodeoxychorismate synthase</fullName>
        <ecNumber evidence="4">2.6.1.85</ecNumber>
    </recommendedName>
    <alternativeName>
        <fullName evidence="8">Para-aminobenzoate synthase</fullName>
    </alternativeName>
    <alternativeName>
        <fullName evidence="9">p-aminobenzoic acid synthase</fullName>
    </alternativeName>
</protein>
<accession>A0A8S1IRE7</accession>
<evidence type="ECO:0000256" key="4">
    <source>
        <dbReference type="ARBA" id="ARBA00013139"/>
    </source>
</evidence>
<reference evidence="13" key="1">
    <citation type="submission" date="2020-12" db="EMBL/GenBank/DDBJ databases">
        <authorList>
            <person name="Iha C."/>
        </authorList>
    </citation>
    <scope>NUCLEOTIDE SEQUENCE</scope>
</reference>
<evidence type="ECO:0000259" key="12">
    <source>
        <dbReference type="Pfam" id="PF04715"/>
    </source>
</evidence>
<comment type="caution">
    <text evidence="13">The sequence shown here is derived from an EMBL/GenBank/DDBJ whole genome shotgun (WGS) entry which is preliminary data.</text>
</comment>
<dbReference type="GO" id="GO:0008153">
    <property type="term" value="P:4-aminobenzoate biosynthetic process"/>
    <property type="evidence" value="ECO:0007669"/>
    <property type="project" value="TreeGrafter"/>
</dbReference>
<evidence type="ECO:0000256" key="1">
    <source>
        <dbReference type="ARBA" id="ARBA00001000"/>
    </source>
</evidence>
<dbReference type="GO" id="GO:0005737">
    <property type="term" value="C:cytoplasm"/>
    <property type="evidence" value="ECO:0007669"/>
    <property type="project" value="TreeGrafter"/>
</dbReference>
<evidence type="ECO:0000256" key="2">
    <source>
        <dbReference type="ARBA" id="ARBA00005009"/>
    </source>
</evidence>
<feature type="domain" description="Chorismate-utilising enzyme C-terminal" evidence="11">
    <location>
        <begin position="504"/>
        <end position="761"/>
    </location>
</feature>
<evidence type="ECO:0000256" key="8">
    <source>
        <dbReference type="ARBA" id="ARBA00031329"/>
    </source>
</evidence>
<dbReference type="PANTHER" id="PTHR11236">
    <property type="entry name" value="AMINOBENZOATE/ANTHRANILATE SYNTHASE"/>
    <property type="match status" value="1"/>
</dbReference>
<dbReference type="Pfam" id="PF04715">
    <property type="entry name" value="Anth_synt_I_N"/>
    <property type="match status" value="1"/>
</dbReference>
<dbReference type="SUPFAM" id="SSF52317">
    <property type="entry name" value="Class I glutamine amidotransferase-like"/>
    <property type="match status" value="1"/>
</dbReference>
<evidence type="ECO:0000313" key="14">
    <source>
        <dbReference type="Proteomes" id="UP000708148"/>
    </source>
</evidence>
<dbReference type="Pfam" id="PF00117">
    <property type="entry name" value="GATase"/>
    <property type="match status" value="2"/>
</dbReference>
<dbReference type="PRINTS" id="PR00097">
    <property type="entry name" value="ANTSNTHASEII"/>
</dbReference>
<keyword evidence="5" id="KW-0808">Transferase</keyword>
<organism evidence="13 14">
    <name type="scientific">Ostreobium quekettii</name>
    <dbReference type="NCBI Taxonomy" id="121088"/>
    <lineage>
        <taxon>Eukaryota</taxon>
        <taxon>Viridiplantae</taxon>
        <taxon>Chlorophyta</taxon>
        <taxon>core chlorophytes</taxon>
        <taxon>Ulvophyceae</taxon>
        <taxon>TCBD clade</taxon>
        <taxon>Bryopsidales</taxon>
        <taxon>Ostreobineae</taxon>
        <taxon>Ostreobiaceae</taxon>
        <taxon>Ostreobium</taxon>
    </lineage>
</organism>
<dbReference type="InterPro" id="IPR006805">
    <property type="entry name" value="Anth_synth_I_N"/>
</dbReference>
<name>A0A8S1IRE7_9CHLO</name>
<dbReference type="InterPro" id="IPR017926">
    <property type="entry name" value="GATASE"/>
</dbReference>